<dbReference type="Gene3D" id="3.30.70.100">
    <property type="match status" value="1"/>
</dbReference>
<protein>
    <submittedName>
        <fullName evidence="1">Quinol monooxygenase YgiN</fullName>
    </submittedName>
</protein>
<name>A0A4R6TTG6_9FLAO</name>
<dbReference type="EMBL" id="SNYI01000001">
    <property type="protein sequence ID" value="TDQ32238.1"/>
    <property type="molecule type" value="Genomic_DNA"/>
</dbReference>
<proteinExistence type="predicted"/>
<evidence type="ECO:0000313" key="1">
    <source>
        <dbReference type="EMBL" id="TDQ32238.1"/>
    </source>
</evidence>
<dbReference type="OrthoDB" id="1447238at2"/>
<gene>
    <name evidence="1" type="ORF">CLV82_0061</name>
</gene>
<dbReference type="SUPFAM" id="SSF54909">
    <property type="entry name" value="Dimeric alpha+beta barrel"/>
    <property type="match status" value="1"/>
</dbReference>
<dbReference type="AlphaFoldDB" id="A0A4R6TTG6"/>
<accession>A0A4R6TTG6</accession>
<keyword evidence="1" id="KW-0560">Oxidoreductase</keyword>
<dbReference type="Proteomes" id="UP000295468">
    <property type="component" value="Unassembled WGS sequence"/>
</dbReference>
<keyword evidence="1" id="KW-0503">Monooxygenase</keyword>
<keyword evidence="2" id="KW-1185">Reference proteome</keyword>
<evidence type="ECO:0000313" key="2">
    <source>
        <dbReference type="Proteomes" id="UP000295468"/>
    </source>
</evidence>
<dbReference type="RefSeq" id="WP_133642318.1">
    <property type="nucleotide sequence ID" value="NZ_SNYI01000001.1"/>
</dbReference>
<dbReference type="GO" id="GO:0004497">
    <property type="term" value="F:monooxygenase activity"/>
    <property type="evidence" value="ECO:0007669"/>
    <property type="project" value="UniProtKB-KW"/>
</dbReference>
<dbReference type="InterPro" id="IPR011008">
    <property type="entry name" value="Dimeric_a/b-barrel"/>
</dbReference>
<organism evidence="1 2">
    <name type="scientific">Zeaxanthinibacter enoshimensis</name>
    <dbReference type="NCBI Taxonomy" id="392009"/>
    <lineage>
        <taxon>Bacteria</taxon>
        <taxon>Pseudomonadati</taxon>
        <taxon>Bacteroidota</taxon>
        <taxon>Flavobacteriia</taxon>
        <taxon>Flavobacteriales</taxon>
        <taxon>Flavobacteriaceae</taxon>
        <taxon>Zeaxanthinibacter</taxon>
    </lineage>
</organism>
<sequence>MNKVDDCCSIQPYFKVHPGKLDSFKKLCERFVDQTKKEDNCLYYSFTFHDDEVYCREAYSDADGVLAHLQNVGPILEEALKIADLTKLEIHGPEKELKKLEDPLAPFHPVFWTLEYGFRNVPVS</sequence>
<comment type="caution">
    <text evidence="1">The sequence shown here is derived from an EMBL/GenBank/DDBJ whole genome shotgun (WGS) entry which is preliminary data.</text>
</comment>
<reference evidence="1 2" key="1">
    <citation type="submission" date="2019-03" db="EMBL/GenBank/DDBJ databases">
        <title>Genomic Encyclopedia of Archaeal and Bacterial Type Strains, Phase II (KMG-II): from individual species to whole genera.</title>
        <authorList>
            <person name="Goeker M."/>
        </authorList>
    </citation>
    <scope>NUCLEOTIDE SEQUENCE [LARGE SCALE GENOMIC DNA]</scope>
    <source>
        <strain evidence="1 2">DSM 18435</strain>
    </source>
</reference>